<accession>A0A0E9XIW7</accession>
<organism evidence="1">
    <name type="scientific">Anguilla anguilla</name>
    <name type="common">European freshwater eel</name>
    <name type="synonym">Muraena anguilla</name>
    <dbReference type="NCBI Taxonomy" id="7936"/>
    <lineage>
        <taxon>Eukaryota</taxon>
        <taxon>Metazoa</taxon>
        <taxon>Chordata</taxon>
        <taxon>Craniata</taxon>
        <taxon>Vertebrata</taxon>
        <taxon>Euteleostomi</taxon>
        <taxon>Actinopterygii</taxon>
        <taxon>Neopterygii</taxon>
        <taxon>Teleostei</taxon>
        <taxon>Anguilliformes</taxon>
        <taxon>Anguillidae</taxon>
        <taxon>Anguilla</taxon>
    </lineage>
</organism>
<reference evidence="1" key="2">
    <citation type="journal article" date="2015" name="Fish Shellfish Immunol.">
        <title>Early steps in the European eel (Anguilla anguilla)-Vibrio vulnificus interaction in the gills: Role of the RtxA13 toxin.</title>
        <authorList>
            <person name="Callol A."/>
            <person name="Pajuelo D."/>
            <person name="Ebbesson L."/>
            <person name="Teles M."/>
            <person name="MacKenzie S."/>
            <person name="Amaro C."/>
        </authorList>
    </citation>
    <scope>NUCLEOTIDE SEQUENCE</scope>
</reference>
<name>A0A0E9XIW7_ANGAN</name>
<sequence length="45" mass="5163">MVMNQQLIFCIFGSIHPGDNALDCGSVFILWQGREGNRRPFSFLF</sequence>
<dbReference type="EMBL" id="GBXM01006211">
    <property type="protein sequence ID" value="JAI02367.1"/>
    <property type="molecule type" value="Transcribed_RNA"/>
</dbReference>
<proteinExistence type="predicted"/>
<dbReference type="AlphaFoldDB" id="A0A0E9XIW7"/>
<evidence type="ECO:0000313" key="1">
    <source>
        <dbReference type="EMBL" id="JAI02367.1"/>
    </source>
</evidence>
<reference evidence="1" key="1">
    <citation type="submission" date="2014-11" db="EMBL/GenBank/DDBJ databases">
        <authorList>
            <person name="Amaro Gonzalez C."/>
        </authorList>
    </citation>
    <scope>NUCLEOTIDE SEQUENCE</scope>
</reference>
<protein>
    <submittedName>
        <fullName evidence="1">Uncharacterized protein</fullName>
    </submittedName>
</protein>